<dbReference type="EMBL" id="NOII01000007">
    <property type="protein sequence ID" value="OYD57022.1"/>
    <property type="molecule type" value="Genomic_DNA"/>
</dbReference>
<proteinExistence type="predicted"/>
<evidence type="ECO:0000259" key="1">
    <source>
        <dbReference type="PROSITE" id="PS51411"/>
    </source>
</evidence>
<name>A0A235F730_9BACL</name>
<dbReference type="OrthoDB" id="9779344at2"/>
<dbReference type="PANTHER" id="PTHR43830:SF3">
    <property type="entry name" value="PROTEIN PSP1"/>
    <property type="match status" value="1"/>
</dbReference>
<dbReference type="AlphaFoldDB" id="A0A235F730"/>
<dbReference type="InterPro" id="IPR047767">
    <property type="entry name" value="PSP1-like"/>
</dbReference>
<protein>
    <submittedName>
        <fullName evidence="2">Stage 0 sporulation protein</fullName>
    </submittedName>
</protein>
<dbReference type="RefSeq" id="WP_094253277.1">
    <property type="nucleotide sequence ID" value="NZ_JBHLXL010000003.1"/>
</dbReference>
<gene>
    <name evidence="2" type="ORF">CGZ90_14640</name>
</gene>
<evidence type="ECO:0000313" key="3">
    <source>
        <dbReference type="Proteomes" id="UP000215059"/>
    </source>
</evidence>
<dbReference type="Pfam" id="PF04468">
    <property type="entry name" value="PSP1"/>
    <property type="match status" value="1"/>
</dbReference>
<reference evidence="2 3" key="1">
    <citation type="submission" date="2017-07" db="EMBL/GenBank/DDBJ databases">
        <title>Fictibacillus sp. nov. GDSW-R2A3 Genome sequencing and assembly.</title>
        <authorList>
            <person name="Mayilraj S."/>
        </authorList>
    </citation>
    <scope>NUCLEOTIDE SEQUENCE [LARGE SCALE GENOMIC DNA]</scope>
    <source>
        <strain evidence="2 3">GDSW-R2A3</strain>
    </source>
</reference>
<dbReference type="InterPro" id="IPR007557">
    <property type="entry name" value="PSP1_C"/>
</dbReference>
<sequence>MYEVVGVRFKKAGKIYYFDPGDLEVQKDVFVIVETARGIEYGKVVIEKKLVGENDVVLPLKKVVRLANSKDMLLVEENKTAAEQAFETCVDKISEHKLDMKLVDVEYTFDRNKVIFYFTAEGRIDFRELVKDLASIFRTRIELRQIGVRDEAKMLGGIGPCGRMLCCSTFLGDFEPVSIKMAKDQNLSLNPAKISGLCGRLMCCLKYENDYYEEVKRDMPDIGQEIATPHGKGRVVGLNMLEKLVQVDLPQIGSVTEYSIDELLNKKEELITQATE</sequence>
<dbReference type="PANTHER" id="PTHR43830">
    <property type="entry name" value="PROTEIN PSP1"/>
    <property type="match status" value="1"/>
</dbReference>
<dbReference type="PROSITE" id="PS51411">
    <property type="entry name" value="PSP1_C"/>
    <property type="match status" value="1"/>
</dbReference>
<feature type="domain" description="PSP1 C-terminal" evidence="1">
    <location>
        <begin position="61"/>
        <end position="146"/>
    </location>
</feature>
<accession>A0A235F730</accession>
<dbReference type="Proteomes" id="UP000215059">
    <property type="component" value="Unassembled WGS sequence"/>
</dbReference>
<evidence type="ECO:0000313" key="2">
    <source>
        <dbReference type="EMBL" id="OYD57022.1"/>
    </source>
</evidence>
<dbReference type="GO" id="GO:0005737">
    <property type="term" value="C:cytoplasm"/>
    <property type="evidence" value="ECO:0007669"/>
    <property type="project" value="TreeGrafter"/>
</dbReference>
<keyword evidence="3" id="KW-1185">Reference proteome</keyword>
<organism evidence="2 3">
    <name type="scientific">Fictibacillus aquaticus</name>
    <dbReference type="NCBI Taxonomy" id="2021314"/>
    <lineage>
        <taxon>Bacteria</taxon>
        <taxon>Bacillati</taxon>
        <taxon>Bacillota</taxon>
        <taxon>Bacilli</taxon>
        <taxon>Bacillales</taxon>
        <taxon>Fictibacillaceae</taxon>
        <taxon>Fictibacillus</taxon>
    </lineage>
</organism>
<comment type="caution">
    <text evidence="2">The sequence shown here is derived from an EMBL/GenBank/DDBJ whole genome shotgun (WGS) entry which is preliminary data.</text>
</comment>
<dbReference type="NCBIfam" id="NF041131">
    <property type="entry name" value="RicT_YaaT_fam"/>
    <property type="match status" value="1"/>
</dbReference>